<accession>A0A075GJI3</accession>
<dbReference type="CDD" id="cd02966">
    <property type="entry name" value="TlpA_like_family"/>
    <property type="match status" value="1"/>
</dbReference>
<reference evidence="2" key="1">
    <citation type="journal article" date="2014" name="Genome Biol. Evol.">
        <title>Pangenome evidence for extensive interdomain horizontal transfer affecting lineage core and shell genes in uncultured planktonic thaumarchaeota and euryarchaeota.</title>
        <authorList>
            <person name="Deschamps P."/>
            <person name="Zivanovic Y."/>
            <person name="Moreira D."/>
            <person name="Rodriguez-Valera F."/>
            <person name="Lopez-Garcia P."/>
        </authorList>
    </citation>
    <scope>NUCLEOTIDE SEQUENCE</scope>
</reference>
<dbReference type="InterPro" id="IPR013766">
    <property type="entry name" value="Thioredoxin_domain"/>
</dbReference>
<dbReference type="PANTHER" id="PTHR42852:SF13">
    <property type="entry name" value="PROTEIN DIPZ"/>
    <property type="match status" value="1"/>
</dbReference>
<dbReference type="EMBL" id="KF900699">
    <property type="protein sequence ID" value="AIF04109.1"/>
    <property type="molecule type" value="Genomic_DNA"/>
</dbReference>
<name>A0A075GJI3_9EURY</name>
<protein>
    <submittedName>
        <fullName evidence="2">Thioredoxin family protein</fullName>
    </submittedName>
</protein>
<proteinExistence type="predicted"/>
<dbReference type="Gene3D" id="3.40.30.10">
    <property type="entry name" value="Glutaredoxin"/>
    <property type="match status" value="1"/>
</dbReference>
<dbReference type="PANTHER" id="PTHR42852">
    <property type="entry name" value="THIOL:DISULFIDE INTERCHANGE PROTEIN DSBE"/>
    <property type="match status" value="1"/>
</dbReference>
<evidence type="ECO:0000259" key="1">
    <source>
        <dbReference type="PROSITE" id="PS51352"/>
    </source>
</evidence>
<organism evidence="2">
    <name type="scientific">uncultured marine group II/III euryarchaeote KM3_170_G02</name>
    <dbReference type="NCBI Taxonomy" id="1457927"/>
    <lineage>
        <taxon>Archaea</taxon>
        <taxon>Methanobacteriati</taxon>
        <taxon>Methanobacteriota</taxon>
        <taxon>environmental samples</taxon>
    </lineage>
</organism>
<dbReference type="PROSITE" id="PS51352">
    <property type="entry name" value="THIOREDOXIN_2"/>
    <property type="match status" value="1"/>
</dbReference>
<sequence length="366" mass="41835">MKYSILLNAAAVACCWLAVCAQASEVQVTDAAKELQTLEQQFKADRQPRKFVASFIELARQQPSEPEAVVALIWVLRHYQRGPEAEQALELLAKDHAGSDQLQAVFQRIGRNPSLSVAQLYRAALKANQDSEIQAHACMRLTEYLMRQLQLKEELADDQRKIERYEQFMGKIIVDHVRGLKPAEVLQEGESLCRRVLTEFADLKTFQGRMGDVAERELFRIQHLSIGQPVADIRGEDVSGKAMNLADYRGKVIVVDFWADWCINCRMMYTSNRELVQKMTGKPFVLLGVNSDRNRLQTLRVIRTQGINWRSWWDGGTTRGPIATRWNIETWPAIYVIDHQGVIRYKNLKGPELLKAVEQLLSEVEP</sequence>
<dbReference type="SUPFAM" id="SSF52833">
    <property type="entry name" value="Thioredoxin-like"/>
    <property type="match status" value="1"/>
</dbReference>
<dbReference type="GO" id="GO:0016491">
    <property type="term" value="F:oxidoreductase activity"/>
    <property type="evidence" value="ECO:0007669"/>
    <property type="project" value="InterPro"/>
</dbReference>
<dbReference type="InterPro" id="IPR036249">
    <property type="entry name" value="Thioredoxin-like_sf"/>
</dbReference>
<dbReference type="GO" id="GO:0016209">
    <property type="term" value="F:antioxidant activity"/>
    <property type="evidence" value="ECO:0007669"/>
    <property type="project" value="InterPro"/>
</dbReference>
<feature type="domain" description="Thioredoxin" evidence="1">
    <location>
        <begin position="224"/>
        <end position="366"/>
    </location>
</feature>
<dbReference type="AlphaFoldDB" id="A0A075GJI3"/>
<dbReference type="InterPro" id="IPR050553">
    <property type="entry name" value="Thioredoxin_ResA/DsbE_sf"/>
</dbReference>
<dbReference type="Pfam" id="PF00578">
    <property type="entry name" value="AhpC-TSA"/>
    <property type="match status" value="1"/>
</dbReference>
<evidence type="ECO:0000313" key="2">
    <source>
        <dbReference type="EMBL" id="AIF04109.1"/>
    </source>
</evidence>
<dbReference type="InterPro" id="IPR000866">
    <property type="entry name" value="AhpC/TSA"/>
</dbReference>